<evidence type="ECO:0000256" key="1">
    <source>
        <dbReference type="SAM" id="MobiDB-lite"/>
    </source>
</evidence>
<protein>
    <submittedName>
        <fullName evidence="2">Uncharacterized protein</fullName>
    </submittedName>
</protein>
<proteinExistence type="predicted"/>
<feature type="region of interest" description="Disordered" evidence="1">
    <location>
        <begin position="262"/>
        <end position="358"/>
    </location>
</feature>
<accession>A0A0K8S770</accession>
<reference evidence="2" key="1">
    <citation type="submission" date="2014-09" db="EMBL/GenBank/DDBJ databases">
        <authorList>
            <person name="Magalhaes I.L.F."/>
            <person name="Oliveira U."/>
            <person name="Santos F.R."/>
            <person name="Vidigal T.H.D.A."/>
            <person name="Brescovit A.D."/>
            <person name="Santos A.J."/>
        </authorList>
    </citation>
    <scope>NUCLEOTIDE SEQUENCE</scope>
</reference>
<dbReference type="AlphaFoldDB" id="A0A0K8S770"/>
<name>A0A0K8S770_LYGHE</name>
<evidence type="ECO:0000313" key="2">
    <source>
        <dbReference type="EMBL" id="JAG48989.1"/>
    </source>
</evidence>
<feature type="compositionally biased region" description="Basic and acidic residues" evidence="1">
    <location>
        <begin position="349"/>
        <end position="358"/>
    </location>
</feature>
<sequence>MLYQGLMRLMESTVLVHSTRADIKKIERHYSWVISKYQAETNVKLKLVTSKHPLKSSYYGRIVLSDKKSTVFVDVNLHKNVDKIADEVFTQEAAVHGKYKNPLHLEVKHLRAYGFKIMPRGKNITSARLDILLSTMHGDPRTQIPTICLKEESRKQLQEPSEQMAMTPTHARNRRKVTIPFITPPLTGGIGGSNEPMMSVIPAKYMFRQQGQDETSFEELTGGTKDLYNLENEVSSMEISSHMDVPPGVGQSAVWKNMPTSKMKSFAKSRPPKAMPRMVPKRESASPEKNMPAGKFKRDTTSTPAHADDSQSEAPSRPSDVSGSTAGSRTTRGSETTEGTVKSDQSQKSAEEKTDAKK</sequence>
<dbReference type="EMBL" id="GBRD01016839">
    <property type="protein sequence ID" value="JAG48988.1"/>
    <property type="molecule type" value="Transcribed_RNA"/>
</dbReference>
<dbReference type="InterPro" id="IPR038495">
    <property type="entry name" value="ATPase_E_C"/>
</dbReference>
<organism evidence="2">
    <name type="scientific">Lygus hesperus</name>
    <name type="common">Western plant bug</name>
    <dbReference type="NCBI Taxonomy" id="30085"/>
    <lineage>
        <taxon>Eukaryota</taxon>
        <taxon>Metazoa</taxon>
        <taxon>Ecdysozoa</taxon>
        <taxon>Arthropoda</taxon>
        <taxon>Hexapoda</taxon>
        <taxon>Insecta</taxon>
        <taxon>Pterygota</taxon>
        <taxon>Neoptera</taxon>
        <taxon>Paraneoptera</taxon>
        <taxon>Hemiptera</taxon>
        <taxon>Heteroptera</taxon>
        <taxon>Panheteroptera</taxon>
        <taxon>Cimicomorpha</taxon>
        <taxon>Miridae</taxon>
        <taxon>Mirini</taxon>
        <taxon>Lygus</taxon>
    </lineage>
</organism>
<dbReference type="EMBL" id="GBRD01016838">
    <property type="protein sequence ID" value="JAG48989.1"/>
    <property type="molecule type" value="Transcribed_RNA"/>
</dbReference>
<dbReference type="Gene3D" id="3.30.2320.30">
    <property type="entry name" value="ATP synthase, E subunit, C-terminal"/>
    <property type="match status" value="1"/>
</dbReference>
<feature type="compositionally biased region" description="Low complexity" evidence="1">
    <location>
        <begin position="322"/>
        <end position="340"/>
    </location>
</feature>